<feature type="transmembrane region" description="Helical" evidence="10">
    <location>
        <begin position="86"/>
        <end position="110"/>
    </location>
</feature>
<dbReference type="Pfam" id="PF01741">
    <property type="entry name" value="MscL"/>
    <property type="match status" value="1"/>
</dbReference>
<keyword evidence="5 10" id="KW-0812">Transmembrane</keyword>
<feature type="transmembrane region" description="Helical" evidence="10">
    <location>
        <begin position="20"/>
        <end position="41"/>
    </location>
</feature>
<dbReference type="InterPro" id="IPR001185">
    <property type="entry name" value="MS_channel"/>
</dbReference>
<reference evidence="12" key="1">
    <citation type="submission" date="2022-11" db="EMBL/GenBank/DDBJ databases">
        <title>Lacrimispora xylanolytica sy1, complete genome.</title>
        <authorList>
            <person name="Choi S."/>
        </authorList>
    </citation>
    <scope>NUCLEOTIDE SEQUENCE</scope>
    <source>
        <strain evidence="12">Sy1</strain>
    </source>
</reference>
<evidence type="ECO:0000256" key="10">
    <source>
        <dbReference type="HAMAP-Rule" id="MF_00115"/>
    </source>
</evidence>
<evidence type="ECO:0000313" key="12">
    <source>
        <dbReference type="EMBL" id="WAJ25739.1"/>
    </source>
</evidence>
<organism evidence="12 13">
    <name type="scientific">Lacrimispora xylanolytica</name>
    <dbReference type="NCBI Taxonomy" id="29375"/>
    <lineage>
        <taxon>Bacteria</taxon>
        <taxon>Bacillati</taxon>
        <taxon>Bacillota</taxon>
        <taxon>Clostridia</taxon>
        <taxon>Lachnospirales</taxon>
        <taxon>Lachnospiraceae</taxon>
        <taxon>Lacrimispora</taxon>
    </lineage>
</organism>
<dbReference type="RefSeq" id="WP_268116444.1">
    <property type="nucleotide sequence ID" value="NZ_CP113524.1"/>
</dbReference>
<feature type="transmembrane region" description="Helical" evidence="10">
    <location>
        <begin position="48"/>
        <end position="66"/>
    </location>
</feature>
<evidence type="ECO:0000256" key="6">
    <source>
        <dbReference type="ARBA" id="ARBA00022989"/>
    </source>
</evidence>
<dbReference type="SUPFAM" id="SSF81330">
    <property type="entry name" value="Gated mechanosensitive channel"/>
    <property type="match status" value="1"/>
</dbReference>
<sequence>MSDKKSMVNEFKDFILRGNVVDLAVGVIIGAAFQSIVTSLVRDIISPLIGVITGGVDFTNKFLLLYTPANGADVSTLEAAGAQGPVIAYGAFITSVINFLIMAVVIFFMVKSINSLRGKAQQAVALKMKGKSGGSQSTSTSSSSTTSNSASDPSSEEKQCSYCYKKIHINAIRCPYCTSQLEESSESSGQS</sequence>
<evidence type="ECO:0000256" key="4">
    <source>
        <dbReference type="ARBA" id="ARBA00022475"/>
    </source>
</evidence>
<evidence type="ECO:0000256" key="11">
    <source>
        <dbReference type="SAM" id="MobiDB-lite"/>
    </source>
</evidence>
<evidence type="ECO:0000256" key="1">
    <source>
        <dbReference type="ARBA" id="ARBA00004651"/>
    </source>
</evidence>
<keyword evidence="7 10" id="KW-0406">Ion transport</keyword>
<keyword evidence="9 10" id="KW-0407">Ion channel</keyword>
<protein>
    <recommendedName>
        <fullName evidence="10">Large-conductance mechanosensitive channel</fullName>
    </recommendedName>
</protein>
<dbReference type="Proteomes" id="UP001163115">
    <property type="component" value="Chromosome"/>
</dbReference>
<evidence type="ECO:0000256" key="7">
    <source>
        <dbReference type="ARBA" id="ARBA00023065"/>
    </source>
</evidence>
<keyword evidence="4 10" id="KW-1003">Cell membrane</keyword>
<dbReference type="PANTHER" id="PTHR30266">
    <property type="entry name" value="MECHANOSENSITIVE CHANNEL MSCL"/>
    <property type="match status" value="1"/>
</dbReference>
<dbReference type="InterPro" id="IPR037673">
    <property type="entry name" value="MSC/AndL"/>
</dbReference>
<dbReference type="PANTHER" id="PTHR30266:SF2">
    <property type="entry name" value="LARGE-CONDUCTANCE MECHANOSENSITIVE CHANNEL"/>
    <property type="match status" value="1"/>
</dbReference>
<feature type="region of interest" description="Disordered" evidence="11">
    <location>
        <begin position="130"/>
        <end position="157"/>
    </location>
</feature>
<comment type="function">
    <text evidence="10">Channel that opens in response to stretch forces in the membrane lipid bilayer. May participate in the regulation of osmotic pressure changes within the cell.</text>
</comment>
<accession>A0ABY7AIT9</accession>
<comment type="subunit">
    <text evidence="10">Homopentamer.</text>
</comment>
<dbReference type="NCBIfam" id="TIGR00220">
    <property type="entry name" value="mscL"/>
    <property type="match status" value="1"/>
</dbReference>
<keyword evidence="13" id="KW-1185">Reference proteome</keyword>
<dbReference type="EMBL" id="CP113524">
    <property type="protein sequence ID" value="WAJ25739.1"/>
    <property type="molecule type" value="Genomic_DNA"/>
</dbReference>
<evidence type="ECO:0000256" key="3">
    <source>
        <dbReference type="ARBA" id="ARBA00022448"/>
    </source>
</evidence>
<dbReference type="PROSITE" id="PS01327">
    <property type="entry name" value="MSCL"/>
    <property type="match status" value="1"/>
</dbReference>
<feature type="compositionally biased region" description="Low complexity" evidence="11">
    <location>
        <begin position="134"/>
        <end position="153"/>
    </location>
</feature>
<dbReference type="PRINTS" id="PR01264">
    <property type="entry name" value="MECHCHANNEL"/>
</dbReference>
<dbReference type="InterPro" id="IPR036019">
    <property type="entry name" value="MscL_channel"/>
</dbReference>
<gene>
    <name evidence="10 12" type="primary">mscL</name>
    <name evidence="12" type="ORF">OW255_09585</name>
</gene>
<keyword evidence="3 10" id="KW-0813">Transport</keyword>
<keyword evidence="6 10" id="KW-1133">Transmembrane helix</keyword>
<dbReference type="InterPro" id="IPR019823">
    <property type="entry name" value="Mechanosensitive_channel_CS"/>
</dbReference>
<evidence type="ECO:0000256" key="5">
    <source>
        <dbReference type="ARBA" id="ARBA00022692"/>
    </source>
</evidence>
<evidence type="ECO:0000256" key="2">
    <source>
        <dbReference type="ARBA" id="ARBA00007254"/>
    </source>
</evidence>
<dbReference type="Gene3D" id="1.10.1200.120">
    <property type="entry name" value="Large-conductance mechanosensitive channel, MscL, domain 1"/>
    <property type="match status" value="1"/>
</dbReference>
<name>A0ABY7AIT9_9FIRM</name>
<dbReference type="HAMAP" id="MF_00115">
    <property type="entry name" value="MscL"/>
    <property type="match status" value="1"/>
</dbReference>
<proteinExistence type="inferred from homology"/>
<comment type="similarity">
    <text evidence="2 10">Belongs to the MscL family.</text>
</comment>
<comment type="subcellular location">
    <subcellularLocation>
        <location evidence="1 10">Cell membrane</location>
        <topology evidence="1 10">Multi-pass membrane protein</topology>
    </subcellularLocation>
</comment>
<evidence type="ECO:0000313" key="13">
    <source>
        <dbReference type="Proteomes" id="UP001163115"/>
    </source>
</evidence>
<keyword evidence="8 10" id="KW-0472">Membrane</keyword>
<evidence type="ECO:0000256" key="9">
    <source>
        <dbReference type="ARBA" id="ARBA00023303"/>
    </source>
</evidence>
<evidence type="ECO:0000256" key="8">
    <source>
        <dbReference type="ARBA" id="ARBA00023136"/>
    </source>
</evidence>